<evidence type="ECO:0000313" key="7">
    <source>
        <dbReference type="Proteomes" id="UP000295252"/>
    </source>
</evidence>
<dbReference type="PANTHER" id="PTHR12603:SF10">
    <property type="entry name" value="TRANSCRIPTION FACTOR C2H2 FAMILY"/>
    <property type="match status" value="1"/>
</dbReference>
<dbReference type="SMART" id="SM00361">
    <property type="entry name" value="RRM_1"/>
    <property type="match status" value="1"/>
</dbReference>
<dbReference type="InterPro" id="IPR000504">
    <property type="entry name" value="RRM_dom"/>
</dbReference>
<gene>
    <name evidence="6" type="ORF">GSCOC_T00017665001</name>
</gene>
<dbReference type="AlphaFoldDB" id="A0A068U706"/>
<proteinExistence type="predicted"/>
<accession>A0A068U706</accession>
<organism evidence="6 7">
    <name type="scientific">Coffea canephora</name>
    <name type="common">Robusta coffee</name>
    <dbReference type="NCBI Taxonomy" id="49390"/>
    <lineage>
        <taxon>Eukaryota</taxon>
        <taxon>Viridiplantae</taxon>
        <taxon>Streptophyta</taxon>
        <taxon>Embryophyta</taxon>
        <taxon>Tracheophyta</taxon>
        <taxon>Spermatophyta</taxon>
        <taxon>Magnoliopsida</taxon>
        <taxon>eudicotyledons</taxon>
        <taxon>Gunneridae</taxon>
        <taxon>Pentapetalae</taxon>
        <taxon>asterids</taxon>
        <taxon>lamiids</taxon>
        <taxon>Gentianales</taxon>
        <taxon>Rubiaceae</taxon>
        <taxon>Ixoroideae</taxon>
        <taxon>Gardenieae complex</taxon>
        <taxon>Bertiereae - Coffeeae clade</taxon>
        <taxon>Coffeeae</taxon>
        <taxon>Coffea</taxon>
    </lineage>
</organism>
<dbReference type="PANTHER" id="PTHR12603">
    <property type="entry name" value="CCR4-NOT TRANSCRIPTION COMPLEX RELATED"/>
    <property type="match status" value="1"/>
</dbReference>
<dbReference type="GO" id="GO:0016567">
    <property type="term" value="P:protein ubiquitination"/>
    <property type="evidence" value="ECO:0007669"/>
    <property type="project" value="TreeGrafter"/>
</dbReference>
<dbReference type="SUPFAM" id="SSF57850">
    <property type="entry name" value="RING/U-box"/>
    <property type="match status" value="1"/>
</dbReference>
<evidence type="ECO:0008006" key="8">
    <source>
        <dbReference type="Google" id="ProtNLM"/>
    </source>
</evidence>
<feature type="domain" description="RING-type" evidence="4">
    <location>
        <begin position="9"/>
        <end position="57"/>
    </location>
</feature>
<feature type="region of interest" description="Disordered" evidence="3">
    <location>
        <begin position="77"/>
        <end position="96"/>
    </location>
</feature>
<dbReference type="FunFam" id="3.30.70.330:FF:000161">
    <property type="entry name" value="RNA binding (RRM/RBD/RNP motifs) family protein"/>
    <property type="match status" value="1"/>
</dbReference>
<evidence type="ECO:0000259" key="5">
    <source>
        <dbReference type="PROSITE" id="PS50102"/>
    </source>
</evidence>
<dbReference type="InterPro" id="IPR039780">
    <property type="entry name" value="Mot2"/>
</dbReference>
<dbReference type="InParanoid" id="A0A068U706"/>
<dbReference type="InterPro" id="IPR013083">
    <property type="entry name" value="Znf_RING/FYVE/PHD"/>
</dbReference>
<evidence type="ECO:0000256" key="1">
    <source>
        <dbReference type="PROSITE-ProRule" id="PRU00175"/>
    </source>
</evidence>
<dbReference type="GO" id="GO:0008270">
    <property type="term" value="F:zinc ion binding"/>
    <property type="evidence" value="ECO:0007669"/>
    <property type="project" value="UniProtKB-KW"/>
</dbReference>
<dbReference type="InterPro" id="IPR012677">
    <property type="entry name" value="Nucleotide-bd_a/b_plait_sf"/>
</dbReference>
<dbReference type="GO" id="GO:0030014">
    <property type="term" value="C:CCR4-NOT complex"/>
    <property type="evidence" value="ECO:0007669"/>
    <property type="project" value="InterPro"/>
</dbReference>
<dbReference type="SUPFAM" id="SSF54928">
    <property type="entry name" value="RNA-binding domain, RBD"/>
    <property type="match status" value="1"/>
</dbReference>
<dbReference type="SMART" id="SM00360">
    <property type="entry name" value="RRM"/>
    <property type="match status" value="1"/>
</dbReference>
<dbReference type="InterPro" id="IPR001841">
    <property type="entry name" value="Znf_RING"/>
</dbReference>
<dbReference type="InterPro" id="IPR034261">
    <property type="entry name" value="CNOT4_RRM"/>
</dbReference>
<dbReference type="Gene3D" id="3.30.70.330">
    <property type="match status" value="1"/>
</dbReference>
<keyword evidence="7" id="KW-1185">Reference proteome</keyword>
<dbReference type="OrthoDB" id="1923159at2759"/>
<dbReference type="InterPro" id="IPR035979">
    <property type="entry name" value="RBD_domain_sf"/>
</dbReference>
<keyword evidence="2" id="KW-0694">RNA-binding</keyword>
<keyword evidence="1" id="KW-0862">Zinc</keyword>
<dbReference type="EMBL" id="HG739096">
    <property type="protein sequence ID" value="CDP04315.1"/>
    <property type="molecule type" value="Genomic_DNA"/>
</dbReference>
<protein>
    <recommendedName>
        <fullName evidence="8">RING-type domain-containing protein</fullName>
    </recommendedName>
</protein>
<dbReference type="STRING" id="49390.A0A068U706"/>
<evidence type="ECO:0000313" key="6">
    <source>
        <dbReference type="EMBL" id="CDP04315.1"/>
    </source>
</evidence>
<dbReference type="Proteomes" id="UP000295252">
    <property type="component" value="Chromosome XI"/>
</dbReference>
<dbReference type="PhylomeDB" id="A0A068U706"/>
<dbReference type="CDD" id="cd16618">
    <property type="entry name" value="mRING-HC-C4C4_CNOT4"/>
    <property type="match status" value="1"/>
</dbReference>
<evidence type="ECO:0000256" key="2">
    <source>
        <dbReference type="PROSITE-ProRule" id="PRU00176"/>
    </source>
</evidence>
<feature type="domain" description="RRM" evidence="5">
    <location>
        <begin position="109"/>
        <end position="195"/>
    </location>
</feature>
<dbReference type="PROSITE" id="PS50102">
    <property type="entry name" value="RRM"/>
    <property type="match status" value="1"/>
</dbReference>
<dbReference type="InterPro" id="IPR039515">
    <property type="entry name" value="NOT4_mRING-HC-C4C4"/>
</dbReference>
<dbReference type="GO" id="GO:0003723">
    <property type="term" value="F:RNA binding"/>
    <property type="evidence" value="ECO:0007669"/>
    <property type="project" value="UniProtKB-UniRule"/>
</dbReference>
<keyword evidence="1" id="KW-0479">Metal-binding</keyword>
<evidence type="ECO:0000256" key="3">
    <source>
        <dbReference type="SAM" id="MobiDB-lite"/>
    </source>
</evidence>
<evidence type="ECO:0000259" key="4">
    <source>
        <dbReference type="PROSITE" id="PS50089"/>
    </source>
</evidence>
<dbReference type="CDD" id="cd12438">
    <property type="entry name" value="RRM_CNOT4"/>
    <property type="match status" value="1"/>
</dbReference>
<reference evidence="7" key="1">
    <citation type="journal article" date="2014" name="Science">
        <title>The coffee genome provides insight into the convergent evolution of caffeine biosynthesis.</title>
        <authorList>
            <person name="Denoeud F."/>
            <person name="Carretero-Paulet L."/>
            <person name="Dereeper A."/>
            <person name="Droc G."/>
            <person name="Guyot R."/>
            <person name="Pietrella M."/>
            <person name="Zheng C."/>
            <person name="Alberti A."/>
            <person name="Anthony F."/>
            <person name="Aprea G."/>
            <person name="Aury J.M."/>
            <person name="Bento P."/>
            <person name="Bernard M."/>
            <person name="Bocs S."/>
            <person name="Campa C."/>
            <person name="Cenci A."/>
            <person name="Combes M.C."/>
            <person name="Crouzillat D."/>
            <person name="Da Silva C."/>
            <person name="Daddiego L."/>
            <person name="De Bellis F."/>
            <person name="Dussert S."/>
            <person name="Garsmeur O."/>
            <person name="Gayraud T."/>
            <person name="Guignon V."/>
            <person name="Jahn K."/>
            <person name="Jamilloux V."/>
            <person name="Joet T."/>
            <person name="Labadie K."/>
            <person name="Lan T."/>
            <person name="Leclercq J."/>
            <person name="Lepelley M."/>
            <person name="Leroy T."/>
            <person name="Li L.T."/>
            <person name="Librado P."/>
            <person name="Lopez L."/>
            <person name="Munoz A."/>
            <person name="Noel B."/>
            <person name="Pallavicini A."/>
            <person name="Perrotta G."/>
            <person name="Poncet V."/>
            <person name="Pot D."/>
            <person name="Priyono X."/>
            <person name="Rigoreau M."/>
            <person name="Rouard M."/>
            <person name="Rozas J."/>
            <person name="Tranchant-Dubreuil C."/>
            <person name="VanBuren R."/>
            <person name="Zhang Q."/>
            <person name="Andrade A.C."/>
            <person name="Argout X."/>
            <person name="Bertrand B."/>
            <person name="de Kochko A."/>
            <person name="Graziosi G."/>
            <person name="Henry R.J."/>
            <person name="Jayarama X."/>
            <person name="Ming R."/>
            <person name="Nagai C."/>
            <person name="Rounsley S."/>
            <person name="Sankoff D."/>
            <person name="Giuliano G."/>
            <person name="Albert V.A."/>
            <person name="Wincker P."/>
            <person name="Lashermes P."/>
        </authorList>
    </citation>
    <scope>NUCLEOTIDE SEQUENCE [LARGE SCALE GENOMIC DNA]</scope>
    <source>
        <strain evidence="7">cv. DH200-94</strain>
    </source>
</reference>
<dbReference type="Gene3D" id="3.30.40.10">
    <property type="entry name" value="Zinc/RING finger domain, C3HC4 (zinc finger)"/>
    <property type="match status" value="1"/>
</dbReference>
<dbReference type="InterPro" id="IPR003954">
    <property type="entry name" value="RRM_euk-type"/>
</dbReference>
<name>A0A068U706_COFCA</name>
<sequence>MSNEGEKRCPLCAEEMDWTDQQFKPCKCGYQVCVWCWHHVMDMAEKDETEGRCPACRTIYEKDKIVAMQANCERAVAKNSSRKSKPPKAKPKTNEVRKDLSNVRVIQRKMAYVIGLPLSLADEDLLQRKEYFGQYGKVSKISLSRTAGGAIQHFIHDTCSVYVTYSKEEEAVRCIQSVHGFVLEGRFLRASFGTAKYCHAWLRNMPCSNPTCLYLHTIGADEDSFGKDEVAAVHTRHRVQEVAGATNNMLRRSGNFLPPPVEEMTTSGSSFIGKSTAKSSFSDSVYGGHLAGGLGVPNKTTFVDIVGRSSSSGPEKDENNAEDRRILDLCSDLSSVAIDKANHVEDTYSSSSPYSSSAHLVDRLPLDGESTEFLDEPFGEDRMPSDNLLSKDSNLSQRACVDHSTYPAQVFEESGGYSLQHGRTHSSSSFSMDQSSVHSLEDDASLPFTCVNSVLNDHRHELKFQTSVKSDRIYRSSNSFSNEEIVEHLRRIEDENLTNDDENCVLDAVESSIVSNILSIDLDSCDDSLSLPHGLTDLLHETDDQRGSSWNSFTSGESGFLFAKQNGFAGQAANFEPYYSNLGQVPQNCTTKEHYLSKPQHPACRPPSLVPPGFSMPSREAPPGFSAYEKTGGFPRTSSGSFVNTSSLPNNLLQMPLAGNNGSNSDIDFLDPAILSRGDSKPTNGLNISGLSTRPAVNQQMGEFDNETRLRLLMQQQARADQDSKYSQIFFQQTSTHKDMGFPGHTGVELSSSGDVYGCPSRLMDQCQSFESSFAQLSQQKFGNGYISNGYQHSLDEVQRRNEAAIAEHQRSEKLGLNKYLSGYGDLMFQMPSSGDVYTRVFGM</sequence>
<dbReference type="GO" id="GO:0004842">
    <property type="term" value="F:ubiquitin-protein transferase activity"/>
    <property type="evidence" value="ECO:0007669"/>
    <property type="project" value="InterPro"/>
</dbReference>
<dbReference type="Gramene" id="CDP04315">
    <property type="protein sequence ID" value="CDP04315"/>
    <property type="gene ID" value="GSCOC_T00017665001"/>
</dbReference>
<dbReference type="OMA" id="NNGTEHR"/>
<dbReference type="Pfam" id="PF14570">
    <property type="entry name" value="zf-RING_4"/>
    <property type="match status" value="1"/>
</dbReference>
<dbReference type="PROSITE" id="PS50089">
    <property type="entry name" value="ZF_RING_2"/>
    <property type="match status" value="1"/>
</dbReference>
<dbReference type="Pfam" id="PF00076">
    <property type="entry name" value="RRM_1"/>
    <property type="match status" value="1"/>
</dbReference>
<feature type="compositionally biased region" description="Basic residues" evidence="3">
    <location>
        <begin position="80"/>
        <end position="91"/>
    </location>
</feature>
<keyword evidence="1" id="KW-0863">Zinc-finger</keyword>